<dbReference type="GO" id="GO:0005634">
    <property type="term" value="C:nucleus"/>
    <property type="evidence" value="ECO:0007669"/>
    <property type="project" value="UniProtKB-SubCell"/>
</dbReference>
<protein>
    <submittedName>
        <fullName evidence="10">Zinc finger protein</fullName>
    </submittedName>
</protein>
<organism evidence="10 11">
    <name type="scientific">Pseudolycoriella hygida</name>
    <dbReference type="NCBI Taxonomy" id="35572"/>
    <lineage>
        <taxon>Eukaryota</taxon>
        <taxon>Metazoa</taxon>
        <taxon>Ecdysozoa</taxon>
        <taxon>Arthropoda</taxon>
        <taxon>Hexapoda</taxon>
        <taxon>Insecta</taxon>
        <taxon>Pterygota</taxon>
        <taxon>Neoptera</taxon>
        <taxon>Endopterygota</taxon>
        <taxon>Diptera</taxon>
        <taxon>Nematocera</taxon>
        <taxon>Sciaroidea</taxon>
        <taxon>Sciaridae</taxon>
        <taxon>Pseudolycoriella</taxon>
    </lineage>
</organism>
<evidence type="ECO:0000256" key="6">
    <source>
        <dbReference type="ARBA" id="ARBA00023242"/>
    </source>
</evidence>
<gene>
    <name evidence="10" type="primary">Oaz</name>
    <name evidence="10" type="ORF">Bhyg_04657</name>
</gene>
<feature type="domain" description="C2H2-type" evidence="9">
    <location>
        <begin position="711"/>
        <end position="738"/>
    </location>
</feature>
<dbReference type="AlphaFoldDB" id="A0A9Q0NGD6"/>
<feature type="compositionally biased region" description="Polar residues" evidence="8">
    <location>
        <begin position="1217"/>
        <end position="1229"/>
    </location>
</feature>
<dbReference type="InterPro" id="IPR013087">
    <property type="entry name" value="Znf_C2H2_type"/>
</dbReference>
<evidence type="ECO:0000313" key="10">
    <source>
        <dbReference type="EMBL" id="KAJ6649422.1"/>
    </source>
</evidence>
<feature type="domain" description="C2H2-type" evidence="9">
    <location>
        <begin position="949"/>
        <end position="976"/>
    </location>
</feature>
<dbReference type="PANTHER" id="PTHR24379:SF121">
    <property type="entry name" value="C2H2-TYPE DOMAIN-CONTAINING PROTEIN"/>
    <property type="match status" value="1"/>
</dbReference>
<dbReference type="EMBL" id="WJQU01000001">
    <property type="protein sequence ID" value="KAJ6649422.1"/>
    <property type="molecule type" value="Genomic_DNA"/>
</dbReference>
<keyword evidence="4 7" id="KW-0863">Zinc-finger</keyword>
<feature type="region of interest" description="Disordered" evidence="8">
    <location>
        <begin position="1"/>
        <end position="77"/>
    </location>
</feature>
<keyword evidence="6" id="KW-0539">Nucleus</keyword>
<comment type="caution">
    <text evidence="10">The sequence shown here is derived from an EMBL/GenBank/DDBJ whole genome shotgun (WGS) entry which is preliminary data.</text>
</comment>
<evidence type="ECO:0000256" key="3">
    <source>
        <dbReference type="ARBA" id="ARBA00022737"/>
    </source>
</evidence>
<evidence type="ECO:0000256" key="8">
    <source>
        <dbReference type="SAM" id="MobiDB-lite"/>
    </source>
</evidence>
<feature type="region of interest" description="Disordered" evidence="8">
    <location>
        <begin position="464"/>
        <end position="536"/>
    </location>
</feature>
<dbReference type="FunFam" id="3.30.160.60:FF:000446">
    <property type="entry name" value="Zinc finger protein"/>
    <property type="match status" value="1"/>
</dbReference>
<feature type="region of interest" description="Disordered" evidence="8">
    <location>
        <begin position="1215"/>
        <end position="1237"/>
    </location>
</feature>
<dbReference type="PROSITE" id="PS00028">
    <property type="entry name" value="ZINC_FINGER_C2H2_1"/>
    <property type="match status" value="14"/>
</dbReference>
<dbReference type="GO" id="GO:0008270">
    <property type="term" value="F:zinc ion binding"/>
    <property type="evidence" value="ECO:0007669"/>
    <property type="project" value="UniProtKB-KW"/>
</dbReference>
<dbReference type="PROSITE" id="PS50157">
    <property type="entry name" value="ZINC_FINGER_C2H2_2"/>
    <property type="match status" value="11"/>
</dbReference>
<evidence type="ECO:0000259" key="9">
    <source>
        <dbReference type="PROSITE" id="PS50157"/>
    </source>
</evidence>
<evidence type="ECO:0000256" key="5">
    <source>
        <dbReference type="ARBA" id="ARBA00022833"/>
    </source>
</evidence>
<evidence type="ECO:0000256" key="1">
    <source>
        <dbReference type="ARBA" id="ARBA00004123"/>
    </source>
</evidence>
<feature type="region of interest" description="Disordered" evidence="8">
    <location>
        <begin position="326"/>
        <end position="356"/>
    </location>
</feature>
<keyword evidence="5" id="KW-0862">Zinc</keyword>
<feature type="compositionally biased region" description="Basic and acidic residues" evidence="8">
    <location>
        <begin position="484"/>
        <end position="493"/>
    </location>
</feature>
<feature type="domain" description="C2H2-type" evidence="9">
    <location>
        <begin position="209"/>
        <end position="236"/>
    </location>
</feature>
<dbReference type="Gene3D" id="3.30.160.60">
    <property type="entry name" value="Classic Zinc Finger"/>
    <property type="match status" value="7"/>
</dbReference>
<dbReference type="FunFam" id="3.30.160.60:FF:001182">
    <property type="entry name" value="Zinc finger, C2H2 type"/>
    <property type="match status" value="1"/>
</dbReference>
<feature type="domain" description="C2H2-type" evidence="9">
    <location>
        <begin position="1147"/>
        <end position="1174"/>
    </location>
</feature>
<keyword evidence="11" id="KW-1185">Reference proteome</keyword>
<feature type="domain" description="C2H2-type" evidence="9">
    <location>
        <begin position="1118"/>
        <end position="1146"/>
    </location>
</feature>
<evidence type="ECO:0000256" key="7">
    <source>
        <dbReference type="PROSITE-ProRule" id="PRU00042"/>
    </source>
</evidence>
<sequence>MSLNVLIIANEEGDVPKEASKTQSDEGDGTTSPLNLPLTSSDHDDDESDTDFSDKDETSETKPQSDPSQHEENSSDSFYSASVFTPEEIKKFLLEAPDSEFLVIKAVTVFGISGGCRGEEICNVMLGHVKDTGNIYSSHTSSSFSPSPSEGAETPNSLIHDTENNRLTANIEENGNERAVKKSKLNENCLKSEKTTLVDGVQQNGEGTYHCQFCEKSFPRLGYLKKHEQSHAEHMPFKCDYCARLFKHKRSRDRHTKLHTGDRRYRCPHCEAAFSRSDHLKIHMKTHDNQKPFQCTICNRGYNTAAALTSHMQNHKKQAALVGSSGMNYSPRSTGSGSSTSSIHQKRKYSPTDPNSNIDFISTKRSASVNSTLYCVYCTKNDFHSLDQLHSHIQSMHAAALRENHSPFSSNLQLSCEFCTMKFPTVPTMFHHVRTTHIDRVNSPNTYIDHFNRMTGYGKFAPTLLDRKEDERNVQQTIKTEQPSPRDEKDIEKTVTPIAPAAIKQEEEQDSPTDLSKKAAKESELRSPDPGTKSTPFLCNQCNDSMPDFESFRNHLKNHLNQGVGRFVCQHCGINLTNQADYDRHIASHFLITSSEYFCNFSCNKAFQKSDDLQKHLFEIHAQSLFKCGICSDLFDTKVAIQVHFAVAHSNEVKIYRCSACMEVFKSESDFKHHVKTRHVVSGAVQCVFCRTVCASELEMHFHLAAHARQFRCPACPESFHVEFLLDRHMQTHHSQKDQSYQYKVGSVATANNNNNILDYHYANVGGNKNHYGFNTKFYSSLHVDTPNKPPSSMYGFYDPATKSRYENGGVPVKNLLGIYNPDLSSKMYLPESVVDRDMYQSSAGKTSYFSGNNIPRIPSSKAPDLIKMPSYVPSSEMENKTRPSTDNLLGCGICEKSDFSSEAELHTHRKVAHNLKTGVSLRCAYCNGNFRHELENHMKITHNTTGKHKCLICDEIFPSPAVLAEHKLTHSKVGPSGTCSRCLTALPDVATFKAHMSEHGPVEIPVQCICCRQTLNSEFEIGLHAKFHTKSSDNQENTCALCLDQLPSNTDAKVCEKCFKRHNFSSKFQNYQKPPDQHHPREIEYRCNICKTFVISAVKLQEHLIEHSFKGCEERGYSCYICSSVFTSVSGLQSHMGEHGSGAKPYDCNLCTEKYFFRAELENHMFEHDNGRIKSSSDELSKEMKVENSDERMIVMKSEANDDDEEYIEVEKVLETSMNSRSPVATNGSDDKGDQN</sequence>
<feature type="domain" description="C2H2-type" evidence="9">
    <location>
        <begin position="656"/>
        <end position="679"/>
    </location>
</feature>
<feature type="domain" description="C2H2-type" evidence="9">
    <location>
        <begin position="597"/>
        <end position="622"/>
    </location>
</feature>
<accession>A0A9Q0NGD6</accession>
<dbReference type="SMART" id="SM00355">
    <property type="entry name" value="ZnF_C2H2"/>
    <property type="match status" value="21"/>
</dbReference>
<reference evidence="10" key="1">
    <citation type="submission" date="2022-07" db="EMBL/GenBank/DDBJ databases">
        <authorList>
            <person name="Trinca V."/>
            <person name="Uliana J.V.C."/>
            <person name="Torres T.T."/>
            <person name="Ward R.J."/>
            <person name="Monesi N."/>
        </authorList>
    </citation>
    <scope>NUCLEOTIDE SEQUENCE</scope>
    <source>
        <strain evidence="10">HSMRA1968</strain>
        <tissue evidence="10">Whole embryos</tissue>
    </source>
</reference>
<dbReference type="SUPFAM" id="SSF57667">
    <property type="entry name" value="beta-beta-alpha zinc fingers"/>
    <property type="match status" value="5"/>
</dbReference>
<feature type="domain" description="C2H2-type" evidence="9">
    <location>
        <begin position="265"/>
        <end position="292"/>
    </location>
</feature>
<dbReference type="Pfam" id="PF00096">
    <property type="entry name" value="zf-C2H2"/>
    <property type="match status" value="2"/>
</dbReference>
<evidence type="ECO:0000256" key="4">
    <source>
        <dbReference type="ARBA" id="ARBA00022771"/>
    </source>
</evidence>
<evidence type="ECO:0000313" key="11">
    <source>
        <dbReference type="Proteomes" id="UP001151699"/>
    </source>
</evidence>
<evidence type="ECO:0000256" key="2">
    <source>
        <dbReference type="ARBA" id="ARBA00022723"/>
    </source>
</evidence>
<name>A0A9Q0NGD6_9DIPT</name>
<dbReference type="OrthoDB" id="10014897at2759"/>
<feature type="domain" description="C2H2-type" evidence="9">
    <location>
        <begin position="293"/>
        <end position="320"/>
    </location>
</feature>
<dbReference type="InterPro" id="IPR036236">
    <property type="entry name" value="Znf_C2H2_sf"/>
</dbReference>
<keyword evidence="3" id="KW-0677">Repeat</keyword>
<feature type="domain" description="C2H2-type" evidence="9">
    <location>
        <begin position="626"/>
        <end position="654"/>
    </location>
</feature>
<feature type="compositionally biased region" description="Basic and acidic residues" evidence="8">
    <location>
        <begin position="515"/>
        <end position="527"/>
    </location>
</feature>
<feature type="domain" description="C2H2-type" evidence="9">
    <location>
        <begin position="237"/>
        <end position="264"/>
    </location>
</feature>
<feature type="compositionally biased region" description="Polar residues" evidence="8">
    <location>
        <begin position="474"/>
        <end position="483"/>
    </location>
</feature>
<feature type="compositionally biased region" description="Polar residues" evidence="8">
    <location>
        <begin position="29"/>
        <end position="38"/>
    </location>
</feature>
<feature type="compositionally biased region" description="Basic and acidic residues" evidence="8">
    <location>
        <begin position="14"/>
        <end position="24"/>
    </location>
</feature>
<feature type="region of interest" description="Disordered" evidence="8">
    <location>
        <begin position="137"/>
        <end position="158"/>
    </location>
</feature>
<proteinExistence type="predicted"/>
<feature type="compositionally biased region" description="Low complexity" evidence="8">
    <location>
        <begin position="333"/>
        <end position="342"/>
    </location>
</feature>
<dbReference type="PANTHER" id="PTHR24379">
    <property type="entry name" value="KRAB AND ZINC FINGER DOMAIN-CONTAINING"/>
    <property type="match status" value="1"/>
</dbReference>
<feature type="compositionally biased region" description="Low complexity" evidence="8">
    <location>
        <begin position="137"/>
        <end position="149"/>
    </location>
</feature>
<dbReference type="Proteomes" id="UP001151699">
    <property type="component" value="Chromosome A"/>
</dbReference>
<comment type="subcellular location">
    <subcellularLocation>
        <location evidence="1">Nucleus</location>
    </subcellularLocation>
</comment>
<keyword evidence="2" id="KW-0479">Metal-binding</keyword>